<dbReference type="Pfam" id="PF13521">
    <property type="entry name" value="AAA_28"/>
    <property type="match status" value="1"/>
</dbReference>
<dbReference type="OrthoDB" id="2043595at2"/>
<evidence type="ECO:0000313" key="2">
    <source>
        <dbReference type="EMBL" id="RGD68447.1"/>
    </source>
</evidence>
<protein>
    <recommendedName>
        <fullName evidence="1">NadR/Ttd14 AAA domain-containing protein</fullName>
    </recommendedName>
</protein>
<sequence>MAVILSLQGCMAVGKTTAVQYVKERRPDIFLSREDNGTVISEVHRRGLIKNCYEDYLEIQRLWLNHEVERWKAAKEHKLVLMDFGAEEIEFYTLNYPKSIGENWDIEGPLCRELEAVRRCMPDRILFLDADEETLKARKEGDKSRSREFFDFHREYLLPLKREWFLNRSDTDVLRVDTMDRETMGKAVLKWADAAANKI</sequence>
<reference evidence="4 5" key="1">
    <citation type="submission" date="2018-08" db="EMBL/GenBank/DDBJ databases">
        <title>A genome reference for cultivated species of the human gut microbiota.</title>
        <authorList>
            <person name="Zou Y."/>
            <person name="Xue W."/>
            <person name="Luo G."/>
        </authorList>
    </citation>
    <scope>NUCLEOTIDE SEQUENCE [LARGE SCALE GENOMIC DNA]</scope>
    <source>
        <strain evidence="2 4">AF19-13AC</strain>
        <strain evidence="3 5">TM09-12</strain>
    </source>
</reference>
<comment type="caution">
    <text evidence="3">The sequence shown here is derived from an EMBL/GenBank/DDBJ whole genome shotgun (WGS) entry which is preliminary data.</text>
</comment>
<proteinExistence type="predicted"/>
<feature type="domain" description="NadR/Ttd14 AAA" evidence="1">
    <location>
        <begin position="7"/>
        <end position="157"/>
    </location>
</feature>
<evidence type="ECO:0000313" key="5">
    <source>
        <dbReference type="Proteomes" id="UP000263014"/>
    </source>
</evidence>
<evidence type="ECO:0000313" key="3">
    <source>
        <dbReference type="EMBL" id="RGJ08372.1"/>
    </source>
</evidence>
<dbReference type="RefSeq" id="WP_025531709.1">
    <property type="nucleotide sequence ID" value="NZ_QSON01000001.1"/>
</dbReference>
<dbReference type="EMBL" id="QSON01000001">
    <property type="protein sequence ID" value="RGJ08372.1"/>
    <property type="molecule type" value="Genomic_DNA"/>
</dbReference>
<gene>
    <name evidence="2" type="ORF">DWX31_21760</name>
    <name evidence="3" type="ORF">DXD79_02975</name>
</gene>
<dbReference type="EMBL" id="QTJW01000016">
    <property type="protein sequence ID" value="RGD68447.1"/>
    <property type="molecule type" value="Genomic_DNA"/>
</dbReference>
<dbReference type="Proteomes" id="UP000261023">
    <property type="component" value="Unassembled WGS sequence"/>
</dbReference>
<dbReference type="AlphaFoldDB" id="A0A374PGG9"/>
<dbReference type="Gene3D" id="3.40.50.300">
    <property type="entry name" value="P-loop containing nucleotide triphosphate hydrolases"/>
    <property type="match status" value="1"/>
</dbReference>
<dbReference type="Proteomes" id="UP000263014">
    <property type="component" value="Unassembled WGS sequence"/>
</dbReference>
<dbReference type="InterPro" id="IPR027417">
    <property type="entry name" value="P-loop_NTPase"/>
</dbReference>
<evidence type="ECO:0000313" key="4">
    <source>
        <dbReference type="Proteomes" id="UP000261023"/>
    </source>
</evidence>
<evidence type="ECO:0000259" key="1">
    <source>
        <dbReference type="Pfam" id="PF13521"/>
    </source>
</evidence>
<name>A0A374PGG9_9FIRM</name>
<dbReference type="SUPFAM" id="SSF52540">
    <property type="entry name" value="P-loop containing nucleoside triphosphate hydrolases"/>
    <property type="match status" value="1"/>
</dbReference>
<accession>A0A374PGG9</accession>
<dbReference type="InterPro" id="IPR038727">
    <property type="entry name" value="NadR/Ttd14_AAA_dom"/>
</dbReference>
<organism evidence="3 5">
    <name type="scientific">Hungatella hathewayi</name>
    <dbReference type="NCBI Taxonomy" id="154046"/>
    <lineage>
        <taxon>Bacteria</taxon>
        <taxon>Bacillati</taxon>
        <taxon>Bacillota</taxon>
        <taxon>Clostridia</taxon>
        <taxon>Lachnospirales</taxon>
        <taxon>Lachnospiraceae</taxon>
        <taxon>Hungatella</taxon>
    </lineage>
</organism>